<dbReference type="EMBL" id="JAHFXF010000124">
    <property type="protein sequence ID" value="KAG9695650.1"/>
    <property type="molecule type" value="Genomic_DNA"/>
</dbReference>
<gene>
    <name evidence="1" type="ORF">KCU76_g4302</name>
</gene>
<name>A0A9P8ERL9_AURME</name>
<accession>A0A9P8ERL9</accession>
<organism evidence="1 2">
    <name type="scientific">Aureobasidium melanogenum</name>
    <name type="common">Aureobasidium pullulans var. melanogenum</name>
    <dbReference type="NCBI Taxonomy" id="46634"/>
    <lineage>
        <taxon>Eukaryota</taxon>
        <taxon>Fungi</taxon>
        <taxon>Dikarya</taxon>
        <taxon>Ascomycota</taxon>
        <taxon>Pezizomycotina</taxon>
        <taxon>Dothideomycetes</taxon>
        <taxon>Dothideomycetidae</taxon>
        <taxon>Dothideales</taxon>
        <taxon>Saccotheciaceae</taxon>
        <taxon>Aureobasidium</taxon>
    </lineage>
</organism>
<comment type="caution">
    <text evidence="1">The sequence shown here is derived from an EMBL/GenBank/DDBJ whole genome shotgun (WGS) entry which is preliminary data.</text>
</comment>
<reference evidence="1" key="1">
    <citation type="journal article" date="2021" name="J Fungi (Basel)">
        <title>Virulence traits and population genomics of the black yeast Aureobasidium melanogenum.</title>
        <authorList>
            <person name="Cernosa A."/>
            <person name="Sun X."/>
            <person name="Gostincar C."/>
            <person name="Fang C."/>
            <person name="Gunde-Cimerman N."/>
            <person name="Song Z."/>
        </authorList>
    </citation>
    <scope>NUCLEOTIDE SEQUENCE</scope>
    <source>
        <strain evidence="1">EXF-9911</strain>
    </source>
</reference>
<evidence type="ECO:0000313" key="1">
    <source>
        <dbReference type="EMBL" id="KAG9695650.1"/>
    </source>
</evidence>
<protein>
    <submittedName>
        <fullName evidence="1">Uncharacterized protein</fullName>
    </submittedName>
</protein>
<dbReference type="Proteomes" id="UP000779574">
    <property type="component" value="Unassembled WGS sequence"/>
</dbReference>
<dbReference type="OrthoDB" id="5365129at2759"/>
<evidence type="ECO:0000313" key="2">
    <source>
        <dbReference type="Proteomes" id="UP000779574"/>
    </source>
</evidence>
<feature type="non-terminal residue" evidence="1">
    <location>
        <position position="1"/>
    </location>
</feature>
<sequence length="335" mass="35482">MAGALFTEAIGLLGTGLGIIQFGMDHFAPGQADPKGTIVGIKAGAGKGTSNTLGGKISKVYAYDSQNVQIGTAGKQTMAGNGDFLTFTVDQNVPGSQGQYIGIQNSNDATCIAWITVQMHDNSVNGVWTGDIGRSCGQTWFESQEVAGKLDDGTFYYPSCTWLDGNHDNGIGSASLKFATYAYGSEFSHMTLEKGACASTIFAADEGEITGAPASPIMAKRNNPVSRARLPWMENKLVISNIASHSATNLCNSNTSWGPDFASPSEGKLCDMSTKTLYTLCSKEQVDGCVEINTNSVNGTTQQRTVATRKVSVAKRTLSSPIRSYDETDVWGGEE</sequence>
<proteinExistence type="predicted"/>
<reference evidence="1" key="2">
    <citation type="submission" date="2021-08" db="EMBL/GenBank/DDBJ databases">
        <authorList>
            <person name="Gostincar C."/>
            <person name="Sun X."/>
            <person name="Song Z."/>
            <person name="Gunde-Cimerman N."/>
        </authorList>
    </citation>
    <scope>NUCLEOTIDE SEQUENCE</scope>
    <source>
        <strain evidence="1">EXF-9911</strain>
    </source>
</reference>
<dbReference type="AlphaFoldDB" id="A0A9P8ERL9"/>